<sequence>MESKFYFIQFIVLSFIHSISSQCLDYENFVAAASHVNYYMNIKTFVDLQSMNREDTVQDQPWGLWRNGSAFPQSSFLNQYCPLCKVQFDANDNIYLYLFKNETSTLHGPIRIDSKHIDLDMKFNLTKEDRDTYSDNVYPTESQLNLMKYARCLLMFKAYRISDEFDSIPHLNIKLELDPKTASLFPTIEKDDYFIMSIINFVDRIEIYRALTGLSTVLEIQWKPGSINWIVASHSILNYTIVSPAHNEI</sequence>
<feature type="signal peptide" evidence="1">
    <location>
        <begin position="1"/>
        <end position="21"/>
    </location>
</feature>
<feature type="chain" id="PRO_5004590764" evidence="1">
    <location>
        <begin position="22"/>
        <end position="249"/>
    </location>
</feature>
<reference evidence="3" key="1">
    <citation type="submission" date="2011-08" db="EMBL/GenBank/DDBJ databases">
        <authorList>
            <person name="Rombauts S."/>
        </authorList>
    </citation>
    <scope>NUCLEOTIDE SEQUENCE</scope>
    <source>
        <strain evidence="3">London</strain>
    </source>
</reference>
<accession>T1JW97</accession>
<evidence type="ECO:0000256" key="1">
    <source>
        <dbReference type="SAM" id="SignalP"/>
    </source>
</evidence>
<name>T1JW97_TETUR</name>
<keyword evidence="3" id="KW-1185">Reference proteome</keyword>
<keyword evidence="1" id="KW-0732">Signal</keyword>
<proteinExistence type="predicted"/>
<dbReference type="EnsemblMetazoa" id="tetur02g07490.1">
    <property type="protein sequence ID" value="tetur02g07490.1"/>
    <property type="gene ID" value="tetur02g07490"/>
</dbReference>
<dbReference type="Proteomes" id="UP000015104">
    <property type="component" value="Unassembled WGS sequence"/>
</dbReference>
<dbReference type="AlphaFoldDB" id="T1JW97"/>
<protein>
    <submittedName>
        <fullName evidence="2">Uncharacterized protein</fullName>
    </submittedName>
</protein>
<dbReference type="HOGENOM" id="CLU_1153000_0_0_1"/>
<evidence type="ECO:0000313" key="3">
    <source>
        <dbReference type="Proteomes" id="UP000015104"/>
    </source>
</evidence>
<reference evidence="2" key="2">
    <citation type="submission" date="2015-06" db="UniProtKB">
        <authorList>
            <consortium name="EnsemblMetazoa"/>
        </authorList>
    </citation>
    <scope>IDENTIFICATION</scope>
</reference>
<evidence type="ECO:0000313" key="2">
    <source>
        <dbReference type="EnsemblMetazoa" id="tetur02g07490.1"/>
    </source>
</evidence>
<dbReference type="EMBL" id="CAEY01000807">
    <property type="status" value="NOT_ANNOTATED_CDS"/>
    <property type="molecule type" value="Genomic_DNA"/>
</dbReference>
<organism evidence="2 3">
    <name type="scientific">Tetranychus urticae</name>
    <name type="common">Two-spotted spider mite</name>
    <dbReference type="NCBI Taxonomy" id="32264"/>
    <lineage>
        <taxon>Eukaryota</taxon>
        <taxon>Metazoa</taxon>
        <taxon>Ecdysozoa</taxon>
        <taxon>Arthropoda</taxon>
        <taxon>Chelicerata</taxon>
        <taxon>Arachnida</taxon>
        <taxon>Acari</taxon>
        <taxon>Acariformes</taxon>
        <taxon>Trombidiformes</taxon>
        <taxon>Prostigmata</taxon>
        <taxon>Eleutherengona</taxon>
        <taxon>Raphignathae</taxon>
        <taxon>Tetranychoidea</taxon>
        <taxon>Tetranychidae</taxon>
        <taxon>Tetranychus</taxon>
    </lineage>
</organism>